<dbReference type="AlphaFoldDB" id="A0AAD4KME7"/>
<feature type="compositionally biased region" description="Basic and acidic residues" evidence="1">
    <location>
        <begin position="77"/>
        <end position="86"/>
    </location>
</feature>
<evidence type="ECO:0000313" key="2">
    <source>
        <dbReference type="EMBL" id="KAH8692436.1"/>
    </source>
</evidence>
<dbReference type="GO" id="GO:0003700">
    <property type="term" value="F:DNA-binding transcription factor activity"/>
    <property type="evidence" value="ECO:0007669"/>
    <property type="project" value="InterPro"/>
</dbReference>
<dbReference type="PANTHER" id="PTHR40618">
    <property type="entry name" value="B-ZIP TRANSCRIPTION FACTOR (EUROFUNG)-RELATED"/>
    <property type="match status" value="1"/>
</dbReference>
<dbReference type="Proteomes" id="UP001201262">
    <property type="component" value="Unassembled WGS sequence"/>
</dbReference>
<comment type="caution">
    <text evidence="2">The sequence shown here is derived from an EMBL/GenBank/DDBJ whole genome shotgun (WGS) entry which is preliminary data.</text>
</comment>
<dbReference type="EMBL" id="JAJTJA010000011">
    <property type="protein sequence ID" value="KAH8692436.1"/>
    <property type="molecule type" value="Genomic_DNA"/>
</dbReference>
<organism evidence="2 3">
    <name type="scientific">Talaromyces proteolyticus</name>
    <dbReference type="NCBI Taxonomy" id="1131652"/>
    <lineage>
        <taxon>Eukaryota</taxon>
        <taxon>Fungi</taxon>
        <taxon>Dikarya</taxon>
        <taxon>Ascomycota</taxon>
        <taxon>Pezizomycotina</taxon>
        <taxon>Eurotiomycetes</taxon>
        <taxon>Eurotiomycetidae</taxon>
        <taxon>Eurotiales</taxon>
        <taxon>Trichocomaceae</taxon>
        <taxon>Talaromyces</taxon>
        <taxon>Talaromyces sect. Bacilispori</taxon>
    </lineage>
</organism>
<dbReference type="SUPFAM" id="SSF57959">
    <property type="entry name" value="Leucine zipper domain"/>
    <property type="match status" value="1"/>
</dbReference>
<accession>A0AAD4KME7</accession>
<keyword evidence="3" id="KW-1185">Reference proteome</keyword>
<gene>
    <name evidence="2" type="ORF">BGW36DRAFT_387634</name>
</gene>
<dbReference type="InterPro" id="IPR046347">
    <property type="entry name" value="bZIP_sf"/>
</dbReference>
<name>A0AAD4KME7_9EURO</name>
<dbReference type="GeneID" id="70247430"/>
<feature type="compositionally biased region" description="Basic residues" evidence="1">
    <location>
        <begin position="67"/>
        <end position="76"/>
    </location>
</feature>
<protein>
    <recommendedName>
        <fullName evidence="4">BZIP domain-containing protein</fullName>
    </recommendedName>
</protein>
<feature type="region of interest" description="Disordered" evidence="1">
    <location>
        <begin position="39"/>
        <end position="86"/>
    </location>
</feature>
<reference evidence="2" key="1">
    <citation type="submission" date="2021-12" db="EMBL/GenBank/DDBJ databases">
        <title>Convergent genome expansion in fungi linked to evolution of root-endophyte symbiosis.</title>
        <authorList>
            <consortium name="DOE Joint Genome Institute"/>
            <person name="Ke Y.-H."/>
            <person name="Bonito G."/>
            <person name="Liao H.-L."/>
            <person name="Looney B."/>
            <person name="Rojas-Flechas A."/>
            <person name="Nash J."/>
            <person name="Hameed K."/>
            <person name="Schadt C."/>
            <person name="Martin F."/>
            <person name="Crous P.W."/>
            <person name="Miettinen O."/>
            <person name="Magnuson J.K."/>
            <person name="Labbe J."/>
            <person name="Jacobson D."/>
            <person name="Doktycz M.J."/>
            <person name="Veneault-Fourrey C."/>
            <person name="Kuo A."/>
            <person name="Mondo S."/>
            <person name="Calhoun S."/>
            <person name="Riley R."/>
            <person name="Ohm R."/>
            <person name="LaButti K."/>
            <person name="Andreopoulos B."/>
            <person name="Pangilinan J."/>
            <person name="Nolan M."/>
            <person name="Tritt A."/>
            <person name="Clum A."/>
            <person name="Lipzen A."/>
            <person name="Daum C."/>
            <person name="Barry K."/>
            <person name="Grigoriev I.V."/>
            <person name="Vilgalys R."/>
        </authorList>
    </citation>
    <scope>NUCLEOTIDE SEQUENCE</scope>
    <source>
        <strain evidence="2">PMI_201</strain>
    </source>
</reference>
<evidence type="ECO:0000313" key="3">
    <source>
        <dbReference type="Proteomes" id="UP001201262"/>
    </source>
</evidence>
<feature type="compositionally biased region" description="Basic and acidic residues" evidence="1">
    <location>
        <begin position="42"/>
        <end position="54"/>
    </location>
</feature>
<dbReference type="RefSeq" id="XP_046068433.1">
    <property type="nucleotide sequence ID" value="XM_046217143.1"/>
</dbReference>
<proteinExistence type="predicted"/>
<evidence type="ECO:0000256" key="1">
    <source>
        <dbReference type="SAM" id="MobiDB-lite"/>
    </source>
</evidence>
<dbReference type="CDD" id="cd14688">
    <property type="entry name" value="bZIP_YAP"/>
    <property type="match status" value="1"/>
</dbReference>
<dbReference type="Gene3D" id="1.20.5.170">
    <property type="match status" value="1"/>
</dbReference>
<evidence type="ECO:0008006" key="4">
    <source>
        <dbReference type="Google" id="ProtNLM"/>
    </source>
</evidence>
<dbReference type="PANTHER" id="PTHR40618:SF1">
    <property type="entry name" value="B-ZIP TRANSCRIPTION FACTOR (EUROFUNG)"/>
    <property type="match status" value="1"/>
</dbReference>
<sequence>MSHPFSPEIISVSSYPLPVPSGLGEGDIMADPNILYGGLSLKQDDGSQVDEQKKSQKTAKTTSNRISSRKRGRPRLLTKDENAAERRRTQIRLAQRAYRSRKEATISSLNGRVAELDAAIEDVHRSLASFQEGVVASELLEPRSDLLYNLREISEKTAALIQLSKGEAFSESGSSRASEPREAYMPMIENSNEHLISDLIEYNAADEISLATEKNSIFPKRARLSNQQDQDMFENIHAPVNAKQPHSSIPKPTYRLPTPNLHQPQPPSTFSFHENTFARRLRRNCWEYGYRLLVDSATEPEELSRVFQFSFGVTNRKMLIGRFQRALAMSGDAIEHHSSSPPFYIGGAGTHYTQKLQQGDPMSPSLNIYPISKFSGPWPFQFAETPHEETSIDGLLMATGFDGEWFDSNDVEGFLREKGIFIDARSSIVGIPKFRSEFFESSPSSSLSPESNNLLASSEQYKTPMSMSLDQNDLLDPQLTSPYLYSADGNALDSPELSLTFDVGRFVDRLVRKAVCLGRVPGYRKQDVEESMRYAVRFLV</sequence>